<feature type="coiled-coil region" evidence="2">
    <location>
        <begin position="430"/>
        <end position="465"/>
    </location>
</feature>
<gene>
    <name evidence="5" type="ORF">CDL12_10563</name>
</gene>
<dbReference type="Proteomes" id="UP000231279">
    <property type="component" value="Unassembled WGS sequence"/>
</dbReference>
<organism evidence="5 6">
    <name type="scientific">Handroanthus impetiginosus</name>
    <dbReference type="NCBI Taxonomy" id="429701"/>
    <lineage>
        <taxon>Eukaryota</taxon>
        <taxon>Viridiplantae</taxon>
        <taxon>Streptophyta</taxon>
        <taxon>Embryophyta</taxon>
        <taxon>Tracheophyta</taxon>
        <taxon>Spermatophyta</taxon>
        <taxon>Magnoliopsida</taxon>
        <taxon>eudicotyledons</taxon>
        <taxon>Gunneridae</taxon>
        <taxon>Pentapetalae</taxon>
        <taxon>asterids</taxon>
        <taxon>lamiids</taxon>
        <taxon>Lamiales</taxon>
        <taxon>Bignoniaceae</taxon>
        <taxon>Crescentiina</taxon>
        <taxon>Tabebuia alliance</taxon>
        <taxon>Handroanthus</taxon>
    </lineage>
</organism>
<dbReference type="GO" id="GO:0005200">
    <property type="term" value="F:structural constituent of cytoskeleton"/>
    <property type="evidence" value="ECO:0007669"/>
    <property type="project" value="TreeGrafter"/>
</dbReference>
<comment type="caution">
    <text evidence="5">The sequence shown here is derived from an EMBL/GenBank/DDBJ whole genome shotgun (WGS) entry which is preliminary data.</text>
</comment>
<proteinExistence type="predicted"/>
<evidence type="ECO:0000256" key="1">
    <source>
        <dbReference type="ARBA" id="ARBA00023054"/>
    </source>
</evidence>
<evidence type="ECO:0000256" key="3">
    <source>
        <dbReference type="SAM" id="MobiDB-lite"/>
    </source>
</evidence>
<keyword evidence="6" id="KW-1185">Reference proteome</keyword>
<evidence type="ECO:0000313" key="6">
    <source>
        <dbReference type="Proteomes" id="UP000231279"/>
    </source>
</evidence>
<reference evidence="6" key="1">
    <citation type="journal article" date="2018" name="Gigascience">
        <title>Genome assembly of the Pink Ipe (Handroanthus impetiginosus, Bignoniaceae), a highly valued, ecologically keystone Neotropical timber forest tree.</title>
        <authorList>
            <person name="Silva-Junior O.B."/>
            <person name="Grattapaglia D."/>
            <person name="Novaes E."/>
            <person name="Collevatti R.G."/>
        </authorList>
    </citation>
    <scope>NUCLEOTIDE SEQUENCE [LARGE SCALE GENOMIC DNA]</scope>
    <source>
        <strain evidence="6">cv. UFG-1</strain>
    </source>
</reference>
<dbReference type="PROSITE" id="PS51774">
    <property type="entry name" value="NAB"/>
    <property type="match status" value="1"/>
</dbReference>
<evidence type="ECO:0000259" key="4">
    <source>
        <dbReference type="PROSITE" id="PS51774"/>
    </source>
</evidence>
<dbReference type="PANTHER" id="PTHR47357:SF4">
    <property type="entry name" value="MYOSIN HEAVY CHAIN-LIKE PROTEIN"/>
    <property type="match status" value="1"/>
</dbReference>
<dbReference type="STRING" id="429701.A0A2G9HH84"/>
<evidence type="ECO:0000313" key="5">
    <source>
        <dbReference type="EMBL" id="PIN16783.1"/>
    </source>
</evidence>
<dbReference type="PANTHER" id="PTHR47357">
    <property type="entry name" value="COP1-INTERACTIVE PROTEIN 1"/>
    <property type="match status" value="1"/>
</dbReference>
<accession>A0A2G9HH84</accession>
<feature type="domain" description="NAB" evidence="4">
    <location>
        <begin position="8"/>
        <end position="86"/>
    </location>
</feature>
<feature type="coiled-coil region" evidence="2">
    <location>
        <begin position="250"/>
        <end position="337"/>
    </location>
</feature>
<protein>
    <recommendedName>
        <fullName evidence="4">NAB domain-containing protein</fullName>
    </recommendedName>
</protein>
<feature type="compositionally biased region" description="Low complexity" evidence="3">
    <location>
        <begin position="92"/>
        <end position="125"/>
    </location>
</feature>
<feature type="region of interest" description="Disordered" evidence="3">
    <location>
        <begin position="91"/>
        <end position="137"/>
    </location>
</feature>
<dbReference type="OrthoDB" id="10255522at2759"/>
<dbReference type="EMBL" id="NKXS01001798">
    <property type="protein sequence ID" value="PIN16783.1"/>
    <property type="molecule type" value="Genomic_DNA"/>
</dbReference>
<dbReference type="GO" id="GO:0003779">
    <property type="term" value="F:actin binding"/>
    <property type="evidence" value="ECO:0007669"/>
    <property type="project" value="InterPro"/>
</dbReference>
<dbReference type="GO" id="GO:0005856">
    <property type="term" value="C:cytoskeleton"/>
    <property type="evidence" value="ECO:0007669"/>
    <property type="project" value="TreeGrafter"/>
</dbReference>
<dbReference type="Pfam" id="PF07765">
    <property type="entry name" value="KIP1"/>
    <property type="match status" value="1"/>
</dbReference>
<sequence>MTKHPLKGSLNFCSNHFDPQKEEQLKCMKIEIENQVQKILKLTKGINHGNKERNLRKKAEAIQLIEDFHKRYDSLYSLYQDLIQEVKKNFNDDSSSASNSDSESYYSPEELNAAKSNSSSDNSKVADSDNLEAESSDLEDTILKDKLTSSSEVKKTMSLDSEFSEINQAKDLEGKVASLKLEISTLCSQKNDLEEQLKLKFDEAVQMKEKMSMMETQIMELEVESRENDCRFDIRRKEYKDNEKKYLSRISELVAQANEMEIEISSLKHQKGKVDELFERETTQLSSQVESLMEQLVLIEKEKRGLKVEVNDLEREIDTLRSKNNYLEEEVNKISQEAFHEKERVFELQVELEKEKQESYLREYHLKKKNNELEEVISKLRDENEQAQSRLSYSRSNFQIVERKVDEMAEEFREHFEDKYRILSRRIRVAEQLQVENKEWYRKTKEAYEEQYKELQERAAKTVVELKHVKDLTLTANDVLTSLDSVALKFEEYTANFLNRISKASCELKFAKHWATRKNKALLHVKDDLDCLLRQLDDKEAEILVFREKVWKSENKIRELEKMLKEKEDGMLGLKEEKREAIRQLCVWIDYHRSRSDYYKKMLSEMNIARRRAS</sequence>
<feature type="coiled-coil region" evidence="2">
    <location>
        <begin position="522"/>
        <end position="584"/>
    </location>
</feature>
<dbReference type="AlphaFoldDB" id="A0A2G9HH84"/>
<name>A0A2G9HH84_9LAMI</name>
<feature type="coiled-coil region" evidence="2">
    <location>
        <begin position="176"/>
        <end position="224"/>
    </location>
</feature>
<feature type="coiled-coil region" evidence="2">
    <location>
        <begin position="363"/>
        <end position="390"/>
    </location>
</feature>
<evidence type="ECO:0000256" key="2">
    <source>
        <dbReference type="SAM" id="Coils"/>
    </source>
</evidence>
<dbReference type="InterPro" id="IPR011684">
    <property type="entry name" value="NAB"/>
</dbReference>
<keyword evidence="1 2" id="KW-0175">Coiled coil</keyword>